<sequence>MLSSRIRRVQQELQSHQNWLRSFTGTHWTHQFHPSNRRTFSSSHVGAEAQKQKQKQFFGKPRTAWQKKQRRNQDRVQHVALGTLSQKEELLQAVKDYDIKQVAALYASLPEKKPLTPEDLFALAQCVHQCLRQETYKVLQTKEREDLNEIVAFATQLVKDIRKERLLPHIYAHVHLLGVFKESGTYDGGIKFWEWLQAQDEEYVNADVYSVAIDLLARTGTPLEELEQLYEDALARFPGTFNAYHLSPNAILEDREHEFPVKGVPMSLLLSITVARLLGGDSHKAYLAFDTALRLYPTTAPTRFFAIFKDERPLSEFFTVFAIACRAGIQLPVAYYKLLVSRLRQSSDLKSVSVHLSALRAMLAATHLQFGAKGTIHANTVNELTIAVIQTVRLPSLSSLEAKERRELVDEILGMVKQMLGIFARYGALPGEALFNSIITNIGGFSGDKSVISIALADMKALEIEASDITRRSILIAAGVMQDADLLQSSWKDISESRGKRNACPDVADLHALVTAARRANLIDFARNQLELVKESIDAKDHAVFEDRFAKSPDEPEKSDASLDSVAPEISEGIAGLKKEIADLDSATKDRSSVQDLSGKSLSMALIPPPDWLRLSYEEMRNLYDEFTTEQRPSTSPAKNRDAGVTTSSSPLPESQESSPSPVSTTNIPFGTLRFQNWEAVNYLLWLSRKHDDDYNSAVDRAISAGMPPPRRQRGMAYDELMEMRPFSFEEMRPKIGRESPIYHARLHQAKNEVYRLRDKTTT</sequence>
<evidence type="ECO:0000256" key="1">
    <source>
        <dbReference type="SAM" id="MobiDB-lite"/>
    </source>
</evidence>
<dbReference type="AlphaFoldDB" id="A0A6A6D390"/>
<dbReference type="RefSeq" id="XP_033674763.1">
    <property type="nucleotide sequence ID" value="XM_033803507.1"/>
</dbReference>
<feature type="compositionally biased region" description="Low complexity" evidence="1">
    <location>
        <begin position="646"/>
        <end position="665"/>
    </location>
</feature>
<proteinExistence type="predicted"/>
<organism evidence="2 3">
    <name type="scientific">Zasmidium cellare ATCC 36951</name>
    <dbReference type="NCBI Taxonomy" id="1080233"/>
    <lineage>
        <taxon>Eukaryota</taxon>
        <taxon>Fungi</taxon>
        <taxon>Dikarya</taxon>
        <taxon>Ascomycota</taxon>
        <taxon>Pezizomycotina</taxon>
        <taxon>Dothideomycetes</taxon>
        <taxon>Dothideomycetidae</taxon>
        <taxon>Mycosphaerellales</taxon>
        <taxon>Mycosphaerellaceae</taxon>
        <taxon>Zasmidium</taxon>
    </lineage>
</organism>
<protein>
    <submittedName>
        <fullName evidence="2">Uncharacterized protein</fullName>
    </submittedName>
</protein>
<evidence type="ECO:0000313" key="2">
    <source>
        <dbReference type="EMBL" id="KAF2173874.1"/>
    </source>
</evidence>
<gene>
    <name evidence="2" type="ORF">M409DRAFT_16143</name>
</gene>
<name>A0A6A6D390_ZASCE</name>
<dbReference type="GeneID" id="54556779"/>
<dbReference type="EMBL" id="ML993579">
    <property type="protein sequence ID" value="KAF2173874.1"/>
    <property type="molecule type" value="Genomic_DNA"/>
</dbReference>
<reference evidence="2" key="1">
    <citation type="journal article" date="2020" name="Stud. Mycol.">
        <title>101 Dothideomycetes genomes: a test case for predicting lifestyles and emergence of pathogens.</title>
        <authorList>
            <person name="Haridas S."/>
            <person name="Albert R."/>
            <person name="Binder M."/>
            <person name="Bloem J."/>
            <person name="Labutti K."/>
            <person name="Salamov A."/>
            <person name="Andreopoulos B."/>
            <person name="Baker S."/>
            <person name="Barry K."/>
            <person name="Bills G."/>
            <person name="Bluhm B."/>
            <person name="Cannon C."/>
            <person name="Castanera R."/>
            <person name="Culley D."/>
            <person name="Daum C."/>
            <person name="Ezra D."/>
            <person name="Gonzalez J."/>
            <person name="Henrissat B."/>
            <person name="Kuo A."/>
            <person name="Liang C."/>
            <person name="Lipzen A."/>
            <person name="Lutzoni F."/>
            <person name="Magnuson J."/>
            <person name="Mondo S."/>
            <person name="Nolan M."/>
            <person name="Ohm R."/>
            <person name="Pangilinan J."/>
            <person name="Park H.-J."/>
            <person name="Ramirez L."/>
            <person name="Alfaro M."/>
            <person name="Sun H."/>
            <person name="Tritt A."/>
            <person name="Yoshinaga Y."/>
            <person name="Zwiers L.-H."/>
            <person name="Turgeon B."/>
            <person name="Goodwin S."/>
            <person name="Spatafora J."/>
            <person name="Crous P."/>
            <person name="Grigoriev I."/>
        </authorList>
    </citation>
    <scope>NUCLEOTIDE SEQUENCE</scope>
    <source>
        <strain evidence="2">ATCC 36951</strain>
    </source>
</reference>
<dbReference type="Proteomes" id="UP000799537">
    <property type="component" value="Unassembled WGS sequence"/>
</dbReference>
<dbReference type="OrthoDB" id="185373at2759"/>
<accession>A0A6A6D390</accession>
<keyword evidence="3" id="KW-1185">Reference proteome</keyword>
<feature type="region of interest" description="Disordered" evidence="1">
    <location>
        <begin position="627"/>
        <end position="665"/>
    </location>
</feature>
<evidence type="ECO:0000313" key="3">
    <source>
        <dbReference type="Proteomes" id="UP000799537"/>
    </source>
</evidence>